<reference evidence="4 5" key="1">
    <citation type="journal article" date="2018" name="PLoS Genet.">
        <title>Population sequencing reveals clonal diversity and ancestral inbreeding in the grapevine cultivar Chardonnay.</title>
        <authorList>
            <person name="Roach M.J."/>
            <person name="Johnson D.L."/>
            <person name="Bohlmann J."/>
            <person name="van Vuuren H.J."/>
            <person name="Jones S.J."/>
            <person name="Pretorius I.S."/>
            <person name="Schmidt S.A."/>
            <person name="Borneman A.R."/>
        </authorList>
    </citation>
    <scope>NUCLEOTIDE SEQUENCE [LARGE SCALE GENOMIC DNA]</scope>
    <source>
        <strain evidence="5">cv. Chardonnay</strain>
        <tissue evidence="4">Leaf</tissue>
    </source>
</reference>
<dbReference type="PANTHER" id="PTHR24186">
    <property type="entry name" value="PROTEIN PHOSPHATASE 1 REGULATORY SUBUNIT"/>
    <property type="match status" value="1"/>
</dbReference>
<name>A0A438GZR8_VITVI</name>
<feature type="repeat" description="ANK" evidence="3">
    <location>
        <begin position="50"/>
        <end position="74"/>
    </location>
</feature>
<dbReference type="InterPro" id="IPR036770">
    <property type="entry name" value="Ankyrin_rpt-contain_sf"/>
</dbReference>
<evidence type="ECO:0000256" key="2">
    <source>
        <dbReference type="ARBA" id="ARBA00023043"/>
    </source>
</evidence>
<feature type="repeat" description="ANK" evidence="3">
    <location>
        <begin position="198"/>
        <end position="230"/>
    </location>
</feature>
<protein>
    <submittedName>
        <fullName evidence="4">Ankyrin repeat-containing protein</fullName>
    </submittedName>
</protein>
<accession>A0A438GZR8</accession>
<dbReference type="Gene3D" id="1.25.40.20">
    <property type="entry name" value="Ankyrin repeat-containing domain"/>
    <property type="match status" value="3"/>
</dbReference>
<dbReference type="Proteomes" id="UP000288805">
    <property type="component" value="Unassembled WGS sequence"/>
</dbReference>
<evidence type="ECO:0000256" key="3">
    <source>
        <dbReference type="PROSITE-ProRule" id="PRU00023"/>
    </source>
</evidence>
<keyword evidence="1" id="KW-0677">Repeat</keyword>
<dbReference type="Pfam" id="PF00023">
    <property type="entry name" value="Ank"/>
    <property type="match status" value="1"/>
</dbReference>
<organism evidence="4 5">
    <name type="scientific">Vitis vinifera</name>
    <name type="common">Grape</name>
    <dbReference type="NCBI Taxonomy" id="29760"/>
    <lineage>
        <taxon>Eukaryota</taxon>
        <taxon>Viridiplantae</taxon>
        <taxon>Streptophyta</taxon>
        <taxon>Embryophyta</taxon>
        <taxon>Tracheophyta</taxon>
        <taxon>Spermatophyta</taxon>
        <taxon>Magnoliopsida</taxon>
        <taxon>eudicotyledons</taxon>
        <taxon>Gunneridae</taxon>
        <taxon>Pentapetalae</taxon>
        <taxon>rosids</taxon>
        <taxon>Vitales</taxon>
        <taxon>Vitaceae</taxon>
        <taxon>Viteae</taxon>
        <taxon>Vitis</taxon>
    </lineage>
</organism>
<proteinExistence type="predicted"/>
<keyword evidence="2 3" id="KW-0040">ANK repeat</keyword>
<dbReference type="SMART" id="SM00248">
    <property type="entry name" value="ANK"/>
    <property type="match status" value="4"/>
</dbReference>
<evidence type="ECO:0000313" key="4">
    <source>
        <dbReference type="EMBL" id="RVW77774.1"/>
    </source>
</evidence>
<evidence type="ECO:0000256" key="1">
    <source>
        <dbReference type="ARBA" id="ARBA00022737"/>
    </source>
</evidence>
<dbReference type="PROSITE" id="PS50088">
    <property type="entry name" value="ANK_REPEAT"/>
    <property type="match status" value="3"/>
</dbReference>
<comment type="caution">
    <text evidence="4">The sequence shown here is derived from an EMBL/GenBank/DDBJ whole genome shotgun (WGS) entry which is preliminary data.</text>
</comment>
<sequence length="439" mass="49483">MKGDTPLHTASRTGCLGMVEQFISSSKALCYDIERIRENEPQDLLMVNQEGDTALHVAVRYGHLDVVELLGHKGMTALHAAVVRTHQGHERGNDVPHLISLESLRRFVYNIVFKVLEYLGGSVSNQTDDIMAILLVEKEGMVKETDIFGWTPLHYAAQLGYLEATRKLLESQCGESKVVKYILEVRGWESLINEIDNEGNTALHLAAIYGHYNSVSILARDGVDKRATNKKYLKAIDIVQTNMDLGEIKKYWIMRKLEDSGAQQSLERLIVGVNTDEKINDNEGLKEGINGLELREDRERISLDASESFRDRNNEVVKKKDITSKYLLKDVSNTHLLVATLIATVTLQPVSLYLVGTIKMNLTRVSQFLNKGRFQSLCDNRWYSFPLLNCSCVSPLFCFTGTKLPFASSTFHKICRATHLHLSPENGDSIYFRHFCGAT</sequence>
<dbReference type="InterPro" id="IPR002110">
    <property type="entry name" value="Ankyrin_rpt"/>
</dbReference>
<dbReference type="PANTHER" id="PTHR24186:SF50">
    <property type="entry name" value="ANKYRIN REPEAT-CONTAINING PROTEIN ITN1-LIKE ISOFORM X1"/>
    <property type="match status" value="1"/>
</dbReference>
<feature type="repeat" description="ANK" evidence="3">
    <location>
        <begin position="148"/>
        <end position="170"/>
    </location>
</feature>
<dbReference type="EMBL" id="QGNW01000308">
    <property type="protein sequence ID" value="RVW77774.1"/>
    <property type="molecule type" value="Genomic_DNA"/>
</dbReference>
<gene>
    <name evidence="4" type="primary">VvCHDp000818_52</name>
    <name evidence="4" type="ORF">CK203_050304</name>
</gene>
<dbReference type="Pfam" id="PF12796">
    <property type="entry name" value="Ank_2"/>
    <property type="match status" value="2"/>
</dbReference>
<dbReference type="SUPFAM" id="SSF48403">
    <property type="entry name" value="Ankyrin repeat"/>
    <property type="match status" value="1"/>
</dbReference>
<dbReference type="PROSITE" id="PS50297">
    <property type="entry name" value="ANK_REP_REGION"/>
    <property type="match status" value="3"/>
</dbReference>
<evidence type="ECO:0000313" key="5">
    <source>
        <dbReference type="Proteomes" id="UP000288805"/>
    </source>
</evidence>
<dbReference type="AlphaFoldDB" id="A0A438GZR8"/>